<feature type="binding site" evidence="11">
    <location>
        <position position="162"/>
    </location>
    <ligand>
        <name>substrate</name>
    </ligand>
</feature>
<organism evidence="15 16">
    <name type="scientific">Candidatus Uhrbacteria bacterium RIFCSPHIGHO2_12_FULL_60_25</name>
    <dbReference type="NCBI Taxonomy" id="1802399"/>
    <lineage>
        <taxon>Bacteria</taxon>
        <taxon>Candidatus Uhriibacteriota</taxon>
    </lineage>
</organism>
<evidence type="ECO:0000256" key="8">
    <source>
        <dbReference type="ARBA" id="ARBA00023239"/>
    </source>
</evidence>
<feature type="binding site" evidence="11">
    <location>
        <position position="293"/>
    </location>
    <ligand>
        <name>substrate</name>
    </ligand>
</feature>
<feature type="binding site" evidence="9">
    <location>
        <position position="374"/>
    </location>
    <ligand>
        <name>(2R)-2-phosphoglycerate</name>
        <dbReference type="ChEBI" id="CHEBI:58289"/>
    </ligand>
</feature>
<keyword evidence="7 9" id="KW-0324">Glycolysis</keyword>
<feature type="binding site" evidence="9">
    <location>
        <position position="345"/>
    </location>
    <ligand>
        <name>(2R)-2-phosphoglycerate</name>
        <dbReference type="ChEBI" id="CHEBI:58289"/>
    </ligand>
</feature>
<feature type="binding site" evidence="11">
    <location>
        <position position="396"/>
    </location>
    <ligand>
        <name>substrate</name>
    </ligand>
</feature>
<evidence type="ECO:0000256" key="12">
    <source>
        <dbReference type="PIRSR" id="PIRSR001400-3"/>
    </source>
</evidence>
<dbReference type="PIRSF" id="PIRSF001400">
    <property type="entry name" value="Enolase"/>
    <property type="match status" value="1"/>
</dbReference>
<feature type="binding site" evidence="9 12">
    <location>
        <position position="320"/>
    </location>
    <ligand>
        <name>Mg(2+)</name>
        <dbReference type="ChEBI" id="CHEBI:18420"/>
    </ligand>
</feature>
<dbReference type="AlphaFoldDB" id="A0A1F7UMZ5"/>
<feature type="binding site" evidence="11">
    <location>
        <position position="171"/>
    </location>
    <ligand>
        <name>substrate</name>
    </ligand>
</feature>
<dbReference type="SFLD" id="SFLDF00002">
    <property type="entry name" value="enolase"/>
    <property type="match status" value="1"/>
</dbReference>
<dbReference type="InterPro" id="IPR020811">
    <property type="entry name" value="Enolase_N"/>
</dbReference>
<dbReference type="InterPro" id="IPR020809">
    <property type="entry name" value="Enolase_CS"/>
</dbReference>
<evidence type="ECO:0000256" key="11">
    <source>
        <dbReference type="PIRSR" id="PIRSR001400-2"/>
    </source>
</evidence>
<feature type="active site" description="Proton acceptor" evidence="9 10">
    <location>
        <position position="345"/>
    </location>
</feature>
<dbReference type="GO" id="GO:0004634">
    <property type="term" value="F:phosphopyruvate hydratase activity"/>
    <property type="evidence" value="ECO:0007669"/>
    <property type="project" value="UniProtKB-UniRule"/>
</dbReference>
<comment type="cofactor">
    <cofactor evidence="12">
        <name>Mg(2+)</name>
        <dbReference type="ChEBI" id="CHEBI:18420"/>
    </cofactor>
    <text evidence="12">Mg(2+) is required for catalysis and for stabilizing the dimer.</text>
</comment>
<dbReference type="PANTHER" id="PTHR11902">
    <property type="entry name" value="ENOLASE"/>
    <property type="match status" value="1"/>
</dbReference>
<dbReference type="Gene3D" id="3.30.390.10">
    <property type="entry name" value="Enolase-like, N-terminal domain"/>
    <property type="match status" value="1"/>
</dbReference>
<feature type="binding site" evidence="9 12">
    <location>
        <position position="248"/>
    </location>
    <ligand>
        <name>Mg(2+)</name>
        <dbReference type="ChEBI" id="CHEBI:18420"/>
    </ligand>
</feature>
<dbReference type="InterPro" id="IPR036849">
    <property type="entry name" value="Enolase-like_C_sf"/>
</dbReference>
<dbReference type="PROSITE" id="PS00164">
    <property type="entry name" value="ENOLASE"/>
    <property type="match status" value="1"/>
</dbReference>
<comment type="cofactor">
    <cofactor evidence="9">
        <name>Mg(2+)</name>
        <dbReference type="ChEBI" id="CHEBI:18420"/>
    </cofactor>
    <text evidence="9">Binds a second Mg(2+) ion via substrate during catalysis.</text>
</comment>
<name>A0A1F7UMZ5_9BACT</name>
<dbReference type="GO" id="GO:0006096">
    <property type="term" value="P:glycolytic process"/>
    <property type="evidence" value="ECO:0007669"/>
    <property type="project" value="UniProtKB-UniRule"/>
</dbReference>
<feature type="binding site" evidence="11">
    <location>
        <begin position="372"/>
        <end position="375"/>
    </location>
    <ligand>
        <name>substrate</name>
    </ligand>
</feature>
<keyword evidence="6 9" id="KW-0460">Magnesium</keyword>
<gene>
    <name evidence="9" type="primary">eno</name>
    <name evidence="15" type="ORF">A3E39_00905</name>
</gene>
<dbReference type="SMART" id="SM01192">
    <property type="entry name" value="Enolase_C"/>
    <property type="match status" value="1"/>
</dbReference>
<dbReference type="InterPro" id="IPR020810">
    <property type="entry name" value="Enolase_C"/>
</dbReference>
<dbReference type="GO" id="GO:0000015">
    <property type="term" value="C:phosphopyruvate hydratase complex"/>
    <property type="evidence" value="ECO:0007669"/>
    <property type="project" value="InterPro"/>
</dbReference>
<keyword evidence="5 9" id="KW-0964">Secreted</keyword>
<feature type="domain" description="Enolase C-terminal TIM barrel" evidence="13">
    <location>
        <begin position="146"/>
        <end position="421"/>
    </location>
</feature>
<comment type="function">
    <text evidence="9">Catalyzes the reversible conversion of 2-phosphoglycerate (2-PG) into phosphoenolpyruvate (PEP). It is essential for the degradation of carbohydrates via glycolysis.</text>
</comment>
<protein>
    <recommendedName>
        <fullName evidence="4 9">Enolase</fullName>
        <ecNumber evidence="3 9">4.2.1.11</ecNumber>
    </recommendedName>
    <alternativeName>
        <fullName evidence="9">2-phospho-D-glycerate hydro-lyase</fullName>
    </alternativeName>
    <alternativeName>
        <fullName evidence="9">2-phosphoglycerate dehydratase</fullName>
    </alternativeName>
</protein>
<feature type="binding site" evidence="11">
    <location>
        <position position="320"/>
    </location>
    <ligand>
        <name>substrate</name>
    </ligand>
</feature>
<evidence type="ECO:0000256" key="6">
    <source>
        <dbReference type="ARBA" id="ARBA00022842"/>
    </source>
</evidence>
<evidence type="ECO:0000256" key="10">
    <source>
        <dbReference type="PIRSR" id="PIRSR001400-1"/>
    </source>
</evidence>
<dbReference type="InterPro" id="IPR000941">
    <property type="entry name" value="Enolase"/>
</dbReference>
<evidence type="ECO:0000256" key="1">
    <source>
        <dbReference type="ARBA" id="ARBA00005031"/>
    </source>
</evidence>
<evidence type="ECO:0000313" key="16">
    <source>
        <dbReference type="Proteomes" id="UP000176603"/>
    </source>
</evidence>
<dbReference type="SUPFAM" id="SSF51604">
    <property type="entry name" value="Enolase C-terminal domain-like"/>
    <property type="match status" value="1"/>
</dbReference>
<dbReference type="SFLD" id="SFLDS00001">
    <property type="entry name" value="Enolase"/>
    <property type="match status" value="1"/>
</dbReference>
<comment type="caution">
    <text evidence="15">The sequence shown here is derived from an EMBL/GenBank/DDBJ whole genome shotgun (WGS) entry which is preliminary data.</text>
</comment>
<dbReference type="Gene3D" id="3.20.20.120">
    <property type="entry name" value="Enolase-like C-terminal domain"/>
    <property type="match status" value="1"/>
</dbReference>
<comment type="similarity">
    <text evidence="2 9">Belongs to the enolase family.</text>
</comment>
<dbReference type="EC" id="4.2.1.11" evidence="3 9"/>
<comment type="pathway">
    <text evidence="1 9">Carbohydrate degradation; glycolysis; pyruvate from D-glyceraldehyde 3-phosphate: step 4/5.</text>
</comment>
<keyword evidence="9 12" id="KW-0479">Metal-binding</keyword>
<dbReference type="SUPFAM" id="SSF54826">
    <property type="entry name" value="Enolase N-terminal domain-like"/>
    <property type="match status" value="1"/>
</dbReference>
<feature type="binding site" evidence="9">
    <location>
        <position position="396"/>
    </location>
    <ligand>
        <name>(2R)-2-phosphoglycerate</name>
        <dbReference type="ChEBI" id="CHEBI:58289"/>
    </ligand>
</feature>
<comment type="subcellular location">
    <subcellularLocation>
        <location evidence="9">Cytoplasm</location>
    </subcellularLocation>
    <subcellularLocation>
        <location evidence="9">Secreted</location>
    </subcellularLocation>
    <subcellularLocation>
        <location evidence="9">Cell surface</location>
    </subcellularLocation>
    <text evidence="9">Fractions of enolase are present in both the cytoplasm and on the cell surface.</text>
</comment>
<keyword evidence="15" id="KW-0670">Pyruvate</keyword>
<dbReference type="SFLD" id="SFLDG00178">
    <property type="entry name" value="enolase"/>
    <property type="match status" value="1"/>
</dbReference>
<feature type="domain" description="Enolase N-terminal" evidence="14">
    <location>
        <begin position="8"/>
        <end position="137"/>
    </location>
</feature>
<evidence type="ECO:0000256" key="3">
    <source>
        <dbReference type="ARBA" id="ARBA00012058"/>
    </source>
</evidence>
<feature type="active site" description="Proton donor" evidence="9 10">
    <location>
        <position position="211"/>
    </location>
</feature>
<sequence>MLLRSSRISSVRAREALDSRGNPTVACRVTLSSGASAESTVPSGASTGSHEALELRDGGKRYGGKGVLKAVKNVNTDIARVLKGTDAKRQEDIDHVMLELDGTPNKSRLGANAILAASLAVPQALAIHRRIPLWKSLRETYRFVHSASLPVATMNVLNGGAHANWSLDVQECMIVPRQRSMSERVRAGAETFHALAKILKDQGFTTTVGDEGGFAPKLKNVESAFQLLIQAIRKAGYRPGTDIALATDVASSEFYDKRDRVYRWKTEGKELTASEQLKRFQLWQDMFPLISIEDPFAEDDWEAWKKSVPVLKQKSVIVGDDFFVTNVERLRRGIAERAANAILIKLNQIGSLTETVDAIMMAHKAKWATSISHRSGETADTTISDLAVACGSEYIKTGSLSRSDRVEKYNRLMEIELEMGR</sequence>
<dbReference type="GO" id="GO:0009986">
    <property type="term" value="C:cell surface"/>
    <property type="evidence" value="ECO:0007669"/>
    <property type="project" value="UniProtKB-SubCell"/>
</dbReference>
<feature type="binding site" evidence="9">
    <location>
        <position position="375"/>
    </location>
    <ligand>
        <name>(2R)-2-phosphoglycerate</name>
        <dbReference type="ChEBI" id="CHEBI:58289"/>
    </ligand>
</feature>
<keyword evidence="8 9" id="KW-0456">Lyase</keyword>
<evidence type="ECO:0000256" key="2">
    <source>
        <dbReference type="ARBA" id="ARBA00009604"/>
    </source>
</evidence>
<dbReference type="Proteomes" id="UP000176603">
    <property type="component" value="Unassembled WGS sequence"/>
</dbReference>
<dbReference type="NCBIfam" id="TIGR01060">
    <property type="entry name" value="eno"/>
    <property type="match status" value="1"/>
</dbReference>
<dbReference type="InterPro" id="IPR029017">
    <property type="entry name" value="Enolase-like_N"/>
</dbReference>
<evidence type="ECO:0000256" key="9">
    <source>
        <dbReference type="HAMAP-Rule" id="MF_00318"/>
    </source>
</evidence>
<evidence type="ECO:0000259" key="13">
    <source>
        <dbReference type="SMART" id="SM01192"/>
    </source>
</evidence>
<keyword evidence="9" id="KW-0963">Cytoplasm</keyword>
<reference evidence="15 16" key="1">
    <citation type="journal article" date="2016" name="Nat. Commun.">
        <title>Thousands of microbial genomes shed light on interconnected biogeochemical processes in an aquifer system.</title>
        <authorList>
            <person name="Anantharaman K."/>
            <person name="Brown C.T."/>
            <person name="Hug L.A."/>
            <person name="Sharon I."/>
            <person name="Castelle C.J."/>
            <person name="Probst A.J."/>
            <person name="Thomas B.C."/>
            <person name="Singh A."/>
            <person name="Wilkins M.J."/>
            <person name="Karaoz U."/>
            <person name="Brodie E.L."/>
            <person name="Williams K.H."/>
            <person name="Hubbard S.S."/>
            <person name="Banfield J.F."/>
        </authorList>
    </citation>
    <scope>NUCLEOTIDE SEQUENCE [LARGE SCALE GENOMIC DNA]</scope>
</reference>
<dbReference type="GO" id="GO:0000287">
    <property type="term" value="F:magnesium ion binding"/>
    <property type="evidence" value="ECO:0007669"/>
    <property type="project" value="UniProtKB-UniRule"/>
</dbReference>
<evidence type="ECO:0000256" key="4">
    <source>
        <dbReference type="ARBA" id="ARBA00017068"/>
    </source>
</evidence>
<dbReference type="STRING" id="1802399.A3E39_00905"/>
<evidence type="ECO:0000256" key="5">
    <source>
        <dbReference type="ARBA" id="ARBA00022525"/>
    </source>
</evidence>
<dbReference type="UniPathway" id="UPA00109">
    <property type="reaction ID" value="UER00187"/>
</dbReference>
<dbReference type="HAMAP" id="MF_00318">
    <property type="entry name" value="Enolase"/>
    <property type="match status" value="1"/>
</dbReference>
<dbReference type="PRINTS" id="PR00148">
    <property type="entry name" value="ENOLASE"/>
</dbReference>
<accession>A0A1F7UMZ5</accession>
<dbReference type="GO" id="GO:0005576">
    <property type="term" value="C:extracellular region"/>
    <property type="evidence" value="ECO:0007669"/>
    <property type="project" value="UniProtKB-SubCell"/>
</dbReference>
<comment type="catalytic activity">
    <reaction evidence="9">
        <text>(2R)-2-phosphoglycerate = phosphoenolpyruvate + H2O</text>
        <dbReference type="Rhea" id="RHEA:10164"/>
        <dbReference type="ChEBI" id="CHEBI:15377"/>
        <dbReference type="ChEBI" id="CHEBI:58289"/>
        <dbReference type="ChEBI" id="CHEBI:58702"/>
        <dbReference type="EC" id="4.2.1.11"/>
    </reaction>
</comment>
<proteinExistence type="inferred from homology"/>
<feature type="binding site" evidence="9">
    <location>
        <position position="170"/>
    </location>
    <ligand>
        <name>(2R)-2-phosphoglycerate</name>
        <dbReference type="ChEBI" id="CHEBI:58289"/>
    </ligand>
</feature>
<evidence type="ECO:0000259" key="14">
    <source>
        <dbReference type="SMART" id="SM01193"/>
    </source>
</evidence>
<evidence type="ECO:0000256" key="7">
    <source>
        <dbReference type="ARBA" id="ARBA00023152"/>
    </source>
</evidence>
<dbReference type="SMART" id="SM01193">
    <property type="entry name" value="Enolase_N"/>
    <property type="match status" value="1"/>
</dbReference>
<dbReference type="PANTHER" id="PTHR11902:SF1">
    <property type="entry name" value="ENOLASE"/>
    <property type="match status" value="1"/>
</dbReference>
<dbReference type="Pfam" id="PF00113">
    <property type="entry name" value="Enolase_C"/>
    <property type="match status" value="1"/>
</dbReference>
<dbReference type="CDD" id="cd03313">
    <property type="entry name" value="enolase"/>
    <property type="match status" value="1"/>
</dbReference>
<feature type="binding site" evidence="9 12">
    <location>
        <position position="293"/>
    </location>
    <ligand>
        <name>Mg(2+)</name>
        <dbReference type="ChEBI" id="CHEBI:18420"/>
    </ligand>
</feature>
<evidence type="ECO:0000313" key="15">
    <source>
        <dbReference type="EMBL" id="OGL79663.1"/>
    </source>
</evidence>
<dbReference type="EMBL" id="MGEH01000004">
    <property type="protein sequence ID" value="OGL79663.1"/>
    <property type="molecule type" value="Genomic_DNA"/>
</dbReference>
<dbReference type="Pfam" id="PF03952">
    <property type="entry name" value="Enolase_N"/>
    <property type="match status" value="1"/>
</dbReference>